<keyword evidence="7" id="KW-1185">Reference proteome</keyword>
<evidence type="ECO:0000259" key="5">
    <source>
        <dbReference type="PROSITE" id="PS50931"/>
    </source>
</evidence>
<dbReference type="Proteomes" id="UP000252174">
    <property type="component" value="Unassembled WGS sequence"/>
</dbReference>
<dbReference type="SUPFAM" id="SSF46785">
    <property type="entry name" value="Winged helix' DNA-binding domain"/>
    <property type="match status" value="1"/>
</dbReference>
<gene>
    <name evidence="6" type="ORF">DFR45_10651</name>
</gene>
<dbReference type="InterPro" id="IPR036390">
    <property type="entry name" value="WH_DNA-bd_sf"/>
</dbReference>
<evidence type="ECO:0000313" key="7">
    <source>
        <dbReference type="Proteomes" id="UP000252174"/>
    </source>
</evidence>
<dbReference type="RefSeq" id="WP_114483497.1">
    <property type="nucleotide sequence ID" value="NZ_QPJU01000006.1"/>
</dbReference>
<dbReference type="PANTHER" id="PTHR30126:SF98">
    <property type="entry name" value="HTH-TYPE TRANSCRIPTIONAL ACTIVATOR BAUR"/>
    <property type="match status" value="1"/>
</dbReference>
<dbReference type="PANTHER" id="PTHR30126">
    <property type="entry name" value="HTH-TYPE TRANSCRIPTIONAL REGULATOR"/>
    <property type="match status" value="1"/>
</dbReference>
<name>A0A369AJA0_9BURK</name>
<evidence type="ECO:0000256" key="2">
    <source>
        <dbReference type="ARBA" id="ARBA00023015"/>
    </source>
</evidence>
<evidence type="ECO:0000256" key="4">
    <source>
        <dbReference type="ARBA" id="ARBA00023163"/>
    </source>
</evidence>
<dbReference type="SUPFAM" id="SSF53850">
    <property type="entry name" value="Periplasmic binding protein-like II"/>
    <property type="match status" value="1"/>
</dbReference>
<protein>
    <submittedName>
        <fullName evidence="6">DNA-binding transcriptional LysR family regulator</fullName>
    </submittedName>
</protein>
<dbReference type="EMBL" id="QPJU01000006">
    <property type="protein sequence ID" value="RCX09163.1"/>
    <property type="molecule type" value="Genomic_DNA"/>
</dbReference>
<dbReference type="Gene3D" id="3.40.190.290">
    <property type="match status" value="1"/>
</dbReference>
<dbReference type="InterPro" id="IPR005119">
    <property type="entry name" value="LysR_subst-bd"/>
</dbReference>
<reference evidence="6 7" key="1">
    <citation type="submission" date="2018-07" db="EMBL/GenBank/DDBJ databases">
        <title>Genomic Encyclopedia of Type Strains, Phase IV (KMG-IV): sequencing the most valuable type-strain genomes for metagenomic binning, comparative biology and taxonomic classification.</title>
        <authorList>
            <person name="Goeker M."/>
        </authorList>
    </citation>
    <scope>NUCLEOTIDE SEQUENCE [LARGE SCALE GENOMIC DNA]</scope>
    <source>
        <strain evidence="6 7">DSM 100911</strain>
    </source>
</reference>
<dbReference type="GO" id="GO:0000976">
    <property type="term" value="F:transcription cis-regulatory region binding"/>
    <property type="evidence" value="ECO:0007669"/>
    <property type="project" value="TreeGrafter"/>
</dbReference>
<keyword evidence="2" id="KW-0805">Transcription regulation</keyword>
<dbReference type="InterPro" id="IPR036388">
    <property type="entry name" value="WH-like_DNA-bd_sf"/>
</dbReference>
<sequence>MQVNHPPALAPLPPTDGRQRAVLGQLSDMDLRLLQVFKSVVECGGLAAAELELNIATSTISRHLKDLETRLGLVLCRRGRAGFALTPEGRRVYEETLRLLDAVQAFRRGVDDIHARLGGPLALAVFDQTASNPAARIHAAIADFTRQAPGVHLELHVGSIQAIERGVLEGRFQVGIIPAHRSASSLLYTPLFDETMLLYCGAGHPLFGADRDALAALDWDALRRYPFAGLGYHSPNMELSHQAQLTRSATGFDQEAIATLILSGCFLGFLPDHYAEAFVRAGRMQAVRPTLFRYTCSFVGLLRRSPAPTRAAQLLQRCLVQAHAMAQEQEQGRVAGDFSCAAANGAAE</sequence>
<dbReference type="GO" id="GO:0003700">
    <property type="term" value="F:DNA-binding transcription factor activity"/>
    <property type="evidence" value="ECO:0007669"/>
    <property type="project" value="InterPro"/>
</dbReference>
<feature type="domain" description="HTH lysR-type" evidence="5">
    <location>
        <begin position="29"/>
        <end position="86"/>
    </location>
</feature>
<comment type="similarity">
    <text evidence="1">Belongs to the LysR transcriptional regulatory family.</text>
</comment>
<dbReference type="OrthoDB" id="8587655at2"/>
<proteinExistence type="inferred from homology"/>
<comment type="caution">
    <text evidence="6">The sequence shown here is derived from an EMBL/GenBank/DDBJ whole genome shotgun (WGS) entry which is preliminary data.</text>
</comment>
<dbReference type="InterPro" id="IPR000847">
    <property type="entry name" value="LysR_HTH_N"/>
</dbReference>
<organism evidence="6 7">
    <name type="scientific">Extensimonas vulgaris</name>
    <dbReference type="NCBI Taxonomy" id="1031594"/>
    <lineage>
        <taxon>Bacteria</taxon>
        <taxon>Pseudomonadati</taxon>
        <taxon>Pseudomonadota</taxon>
        <taxon>Betaproteobacteria</taxon>
        <taxon>Burkholderiales</taxon>
        <taxon>Comamonadaceae</taxon>
        <taxon>Extensimonas</taxon>
    </lineage>
</organism>
<accession>A0A369AJA0</accession>
<keyword evidence="4" id="KW-0804">Transcription</keyword>
<evidence type="ECO:0000256" key="1">
    <source>
        <dbReference type="ARBA" id="ARBA00009437"/>
    </source>
</evidence>
<dbReference type="PROSITE" id="PS50931">
    <property type="entry name" value="HTH_LYSR"/>
    <property type="match status" value="1"/>
</dbReference>
<dbReference type="Gene3D" id="1.10.10.10">
    <property type="entry name" value="Winged helix-like DNA-binding domain superfamily/Winged helix DNA-binding domain"/>
    <property type="match status" value="1"/>
</dbReference>
<dbReference type="AlphaFoldDB" id="A0A369AJA0"/>
<dbReference type="Pfam" id="PF03466">
    <property type="entry name" value="LysR_substrate"/>
    <property type="match status" value="1"/>
</dbReference>
<dbReference type="Pfam" id="PF00126">
    <property type="entry name" value="HTH_1"/>
    <property type="match status" value="1"/>
</dbReference>
<evidence type="ECO:0000256" key="3">
    <source>
        <dbReference type="ARBA" id="ARBA00023125"/>
    </source>
</evidence>
<keyword evidence="3 6" id="KW-0238">DNA-binding</keyword>
<evidence type="ECO:0000313" key="6">
    <source>
        <dbReference type="EMBL" id="RCX09163.1"/>
    </source>
</evidence>